<keyword evidence="9" id="KW-1133">Transmembrane helix</keyword>
<keyword evidence="7" id="KW-0067">ATP-binding</keyword>
<evidence type="ECO:0000313" key="12">
    <source>
        <dbReference type="EMBL" id="PJE95728.1"/>
    </source>
</evidence>
<feature type="domain" description="Histidine kinase/HSP90-like ATPase" evidence="10">
    <location>
        <begin position="276"/>
        <end position="365"/>
    </location>
</feature>
<evidence type="ECO:0000259" key="11">
    <source>
        <dbReference type="Pfam" id="PF07730"/>
    </source>
</evidence>
<reference evidence="12 13" key="1">
    <citation type="submission" date="2017-11" db="EMBL/GenBank/DDBJ databases">
        <title>Streptomyces carmine sp. nov., a novel actinomycete isolated from Sophora alopecuroides in Xinjiang, China.</title>
        <authorList>
            <person name="Wang Y."/>
            <person name="Luo X."/>
            <person name="Wan C."/>
            <person name="Zhang L."/>
        </authorList>
    </citation>
    <scope>NUCLEOTIDE SEQUENCE [LARGE SCALE GENOMIC DNA]</scope>
    <source>
        <strain evidence="12 13">TRM SA0054</strain>
    </source>
</reference>
<keyword evidence="8" id="KW-0902">Two-component regulatory system</keyword>
<comment type="catalytic activity">
    <reaction evidence="1">
        <text>ATP + protein L-histidine = ADP + protein N-phospho-L-histidine.</text>
        <dbReference type="EC" id="2.7.13.3"/>
    </reaction>
</comment>
<feature type="transmembrane region" description="Helical" evidence="9">
    <location>
        <begin position="440"/>
        <end position="458"/>
    </location>
</feature>
<dbReference type="SUPFAM" id="SSF55874">
    <property type="entry name" value="ATPase domain of HSP90 chaperone/DNA topoisomerase II/histidine kinase"/>
    <property type="match status" value="1"/>
</dbReference>
<keyword evidence="13" id="KW-1185">Reference proteome</keyword>
<feature type="domain" description="Signal transduction histidine kinase subgroup 3 dimerisation and phosphoacceptor" evidence="11">
    <location>
        <begin position="169"/>
        <end position="232"/>
    </location>
</feature>
<dbReference type="EC" id="2.7.13.3" evidence="2"/>
<proteinExistence type="predicted"/>
<keyword evidence="5" id="KW-0547">Nucleotide-binding</keyword>
<dbReference type="PANTHER" id="PTHR24421">
    <property type="entry name" value="NITRATE/NITRITE SENSOR PROTEIN NARX-RELATED"/>
    <property type="match status" value="1"/>
</dbReference>
<evidence type="ECO:0000256" key="3">
    <source>
        <dbReference type="ARBA" id="ARBA00022553"/>
    </source>
</evidence>
<dbReference type="InterPro" id="IPR036890">
    <property type="entry name" value="HATPase_C_sf"/>
</dbReference>
<evidence type="ECO:0000256" key="1">
    <source>
        <dbReference type="ARBA" id="ARBA00000085"/>
    </source>
</evidence>
<dbReference type="InterPro" id="IPR011712">
    <property type="entry name" value="Sig_transdc_His_kin_sub3_dim/P"/>
</dbReference>
<feature type="transmembrane region" description="Helical" evidence="9">
    <location>
        <begin position="68"/>
        <end position="85"/>
    </location>
</feature>
<keyword evidence="3" id="KW-0597">Phosphoprotein</keyword>
<gene>
    <name evidence="12" type="ORF">CUT44_20855</name>
</gene>
<dbReference type="AlphaFoldDB" id="A0A2M8LUV0"/>
<feature type="transmembrane region" description="Helical" evidence="9">
    <location>
        <begin position="416"/>
        <end position="433"/>
    </location>
</feature>
<evidence type="ECO:0000256" key="7">
    <source>
        <dbReference type="ARBA" id="ARBA00022840"/>
    </source>
</evidence>
<name>A0A2M8LUV0_9ACTN</name>
<organism evidence="12 13">
    <name type="scientific">Streptomyces carminius</name>
    <dbReference type="NCBI Taxonomy" id="2665496"/>
    <lineage>
        <taxon>Bacteria</taxon>
        <taxon>Bacillati</taxon>
        <taxon>Actinomycetota</taxon>
        <taxon>Actinomycetes</taxon>
        <taxon>Kitasatosporales</taxon>
        <taxon>Streptomycetaceae</taxon>
        <taxon>Streptomyces</taxon>
    </lineage>
</organism>
<dbReference type="EMBL" id="PGGW01000061">
    <property type="protein sequence ID" value="PJE95728.1"/>
    <property type="molecule type" value="Genomic_DNA"/>
</dbReference>
<feature type="transmembrane region" description="Helical" evidence="9">
    <location>
        <begin position="20"/>
        <end position="38"/>
    </location>
</feature>
<dbReference type="Pfam" id="PF02518">
    <property type="entry name" value="HATPase_c"/>
    <property type="match status" value="1"/>
</dbReference>
<feature type="transmembrane region" description="Helical" evidence="9">
    <location>
        <begin position="386"/>
        <end position="404"/>
    </location>
</feature>
<keyword evidence="9" id="KW-0472">Membrane</keyword>
<comment type="caution">
    <text evidence="12">The sequence shown here is derived from an EMBL/GenBank/DDBJ whole genome shotgun (WGS) entry which is preliminary data.</text>
</comment>
<dbReference type="InterPro" id="IPR050482">
    <property type="entry name" value="Sensor_HK_TwoCompSys"/>
</dbReference>
<evidence type="ECO:0000256" key="2">
    <source>
        <dbReference type="ARBA" id="ARBA00012438"/>
    </source>
</evidence>
<dbReference type="CDD" id="cd16917">
    <property type="entry name" value="HATPase_UhpB-NarQ-NarX-like"/>
    <property type="match status" value="1"/>
</dbReference>
<dbReference type="InterPro" id="IPR003594">
    <property type="entry name" value="HATPase_dom"/>
</dbReference>
<evidence type="ECO:0000256" key="8">
    <source>
        <dbReference type="ARBA" id="ARBA00023012"/>
    </source>
</evidence>
<evidence type="ECO:0000256" key="6">
    <source>
        <dbReference type="ARBA" id="ARBA00022777"/>
    </source>
</evidence>
<feature type="transmembrane region" description="Helical" evidence="9">
    <location>
        <begin position="524"/>
        <end position="546"/>
    </location>
</feature>
<dbReference type="GO" id="GO:0000155">
    <property type="term" value="F:phosphorelay sensor kinase activity"/>
    <property type="evidence" value="ECO:0007669"/>
    <property type="project" value="InterPro"/>
</dbReference>
<dbReference type="GO" id="GO:0005524">
    <property type="term" value="F:ATP binding"/>
    <property type="evidence" value="ECO:0007669"/>
    <property type="project" value="UniProtKB-KW"/>
</dbReference>
<dbReference type="PANTHER" id="PTHR24421:SF10">
    <property type="entry name" value="NITRATE_NITRITE SENSOR PROTEIN NARQ"/>
    <property type="match status" value="1"/>
</dbReference>
<feature type="transmembrane region" description="Helical" evidence="9">
    <location>
        <begin position="558"/>
        <end position="586"/>
    </location>
</feature>
<dbReference type="Pfam" id="PF07730">
    <property type="entry name" value="HisKA_3"/>
    <property type="match status" value="1"/>
</dbReference>
<accession>A0A2M8LUV0</accession>
<sequence length="685" mass="71142">MAQPALWFADIRTLEEPPGVTAWITAFAATALTVCALARRNRAPLAALGVILAASVLARLLVPPDTLSLVTGLAVLVGLFSVAALRDWRTGLGATAVAAVVQLLPTAVQHSSGSGSGGAPVSDWLITTGSYLLASALGAGRRHWLRERRGTKERLDRAERERAQAVGSERDRLANELHDISAHHLTSVVVSVEAARRLGGSRPELAAEALEFASRTARETQSALRRLVTVMQVDDVPAPRSMTASIESLIAGFGRLGRPVSVSLPDDLSGPVAEAAHGIIREALTNALRYAPGAPVGVRAERAGDGALHLTVDNGRPPGGTGGDRLGIGSGRGVAGMRRRADALGGELSAGPRPDGGWRVRAVLPGSPSARPGAGRRRDFTREQRIADAAVLGSVTVASWGFALTQTGAAGHGVPAHLLLALVLAVHALPLLWRRRAPWLTLAAVGATALPWPVLLHGGVLPPSAADCLLGGGLAELAAVYGVAAYGRVLRPRSASAAADADAAADRYGRPPAARPAYPPGLRLTYLSVPAAVLLFGLPMTAAFAADGSLLGDPAGDLVNVVFVLYLVVVFLGLGFTAVWLAGWSVHMRRRRELRRADAALTALLANTRDLVHGERQRVAGGLRETVLRQTDRVISAAEAGSLDEVATATRATLAAMRRLLGSLDAGRAPAAPREAVVQGAAPRA</sequence>
<evidence type="ECO:0000256" key="4">
    <source>
        <dbReference type="ARBA" id="ARBA00022679"/>
    </source>
</evidence>
<evidence type="ECO:0000256" key="9">
    <source>
        <dbReference type="SAM" id="Phobius"/>
    </source>
</evidence>
<evidence type="ECO:0000259" key="10">
    <source>
        <dbReference type="Pfam" id="PF02518"/>
    </source>
</evidence>
<keyword evidence="9" id="KW-0812">Transmembrane</keyword>
<keyword evidence="6 12" id="KW-0418">Kinase</keyword>
<feature type="transmembrane region" description="Helical" evidence="9">
    <location>
        <begin position="464"/>
        <end position="486"/>
    </location>
</feature>
<evidence type="ECO:0000313" key="13">
    <source>
        <dbReference type="Proteomes" id="UP000230407"/>
    </source>
</evidence>
<feature type="transmembrane region" description="Helical" evidence="9">
    <location>
        <begin position="45"/>
        <end position="62"/>
    </location>
</feature>
<keyword evidence="4" id="KW-0808">Transferase</keyword>
<dbReference type="GO" id="GO:0046983">
    <property type="term" value="F:protein dimerization activity"/>
    <property type="evidence" value="ECO:0007669"/>
    <property type="project" value="InterPro"/>
</dbReference>
<dbReference type="GO" id="GO:0016020">
    <property type="term" value="C:membrane"/>
    <property type="evidence" value="ECO:0007669"/>
    <property type="project" value="InterPro"/>
</dbReference>
<dbReference type="Gene3D" id="1.20.5.1930">
    <property type="match status" value="1"/>
</dbReference>
<dbReference type="Gene3D" id="3.30.565.10">
    <property type="entry name" value="Histidine kinase-like ATPase, C-terminal domain"/>
    <property type="match status" value="1"/>
</dbReference>
<protein>
    <recommendedName>
        <fullName evidence="2">histidine kinase</fullName>
        <ecNumber evidence="2">2.7.13.3</ecNumber>
    </recommendedName>
</protein>
<dbReference type="Proteomes" id="UP000230407">
    <property type="component" value="Unassembled WGS sequence"/>
</dbReference>
<evidence type="ECO:0000256" key="5">
    <source>
        <dbReference type="ARBA" id="ARBA00022741"/>
    </source>
</evidence>